<gene>
    <name evidence="2" type="ORF">DdX_15824</name>
</gene>
<evidence type="ECO:0000313" key="2">
    <source>
        <dbReference type="EMBL" id="KAI1701877.1"/>
    </source>
</evidence>
<dbReference type="EMBL" id="JAKKPZ010000109">
    <property type="protein sequence ID" value="KAI1701877.1"/>
    <property type="molecule type" value="Genomic_DNA"/>
</dbReference>
<organism evidence="2 3">
    <name type="scientific">Ditylenchus destructor</name>
    <dbReference type="NCBI Taxonomy" id="166010"/>
    <lineage>
        <taxon>Eukaryota</taxon>
        <taxon>Metazoa</taxon>
        <taxon>Ecdysozoa</taxon>
        <taxon>Nematoda</taxon>
        <taxon>Chromadorea</taxon>
        <taxon>Rhabditida</taxon>
        <taxon>Tylenchina</taxon>
        <taxon>Tylenchomorpha</taxon>
        <taxon>Sphaerularioidea</taxon>
        <taxon>Anguinidae</taxon>
        <taxon>Anguininae</taxon>
        <taxon>Ditylenchus</taxon>
    </lineage>
</organism>
<comment type="caution">
    <text evidence="2">The sequence shown here is derived from an EMBL/GenBank/DDBJ whole genome shotgun (WGS) entry which is preliminary data.</text>
</comment>
<protein>
    <submittedName>
        <fullName evidence="2">Uncharacterized protein</fullName>
    </submittedName>
</protein>
<feature type="chain" id="PRO_5042115652" evidence="1">
    <location>
        <begin position="26"/>
        <end position="246"/>
    </location>
</feature>
<reference evidence="2" key="1">
    <citation type="submission" date="2022-01" db="EMBL/GenBank/DDBJ databases">
        <title>Genome Sequence Resource for Two Populations of Ditylenchus destructor, the Migratory Endoparasitic Phytonematode.</title>
        <authorList>
            <person name="Zhang H."/>
            <person name="Lin R."/>
            <person name="Xie B."/>
        </authorList>
    </citation>
    <scope>NUCLEOTIDE SEQUENCE</scope>
    <source>
        <strain evidence="2">BazhouSP</strain>
    </source>
</reference>
<keyword evidence="3" id="KW-1185">Reference proteome</keyword>
<accession>A0AAD4MQ47</accession>
<evidence type="ECO:0000256" key="1">
    <source>
        <dbReference type="SAM" id="SignalP"/>
    </source>
</evidence>
<dbReference type="Proteomes" id="UP001201812">
    <property type="component" value="Unassembled WGS sequence"/>
</dbReference>
<feature type="signal peptide" evidence="1">
    <location>
        <begin position="1"/>
        <end position="25"/>
    </location>
</feature>
<proteinExistence type="predicted"/>
<dbReference type="AlphaFoldDB" id="A0AAD4MQ47"/>
<name>A0AAD4MQ47_9BILA</name>
<keyword evidence="1" id="KW-0732">Signal</keyword>
<sequence>MRLRTVTEEILLLFLLHLSSHISHCLEEVETSPGAVTGPEGIKPIPLNGKRFHGEPCRKHCRRLLERSLERIGYSSHKVAREYSVSRLLLDKDKEIADNFKDICWKYFDFADCVRNCDASPLRTNPRVRRRRRQQIDDRSFQRSTRLLIKRCRQNTDKEVLTNFQCIHKFHTFIEVQCSSYASEAVQLRLLARRDKRARARRAEAGASVALQEAATRPVKAEDKYQVGIFTYRYRSRILRFKTDQM</sequence>
<evidence type="ECO:0000313" key="3">
    <source>
        <dbReference type="Proteomes" id="UP001201812"/>
    </source>
</evidence>